<dbReference type="Gene3D" id="3.90.280.10">
    <property type="entry name" value="PEBP-like"/>
    <property type="match status" value="1"/>
</dbReference>
<evidence type="ECO:0000313" key="2">
    <source>
        <dbReference type="Proteomes" id="UP000770889"/>
    </source>
</evidence>
<comment type="caution">
    <text evidence="1">The sequence shown here is derived from an EMBL/GenBank/DDBJ whole genome shotgun (WGS) entry which is preliminary data.</text>
</comment>
<dbReference type="Proteomes" id="UP000770889">
    <property type="component" value="Unassembled WGS sequence"/>
</dbReference>
<reference evidence="1 2" key="1">
    <citation type="submission" date="2021-05" db="EMBL/GenBank/DDBJ databases">
        <title>Genetic and Functional Diversity in Clade A Lucinid endosymbionts from the Bahamas.</title>
        <authorList>
            <person name="Giani N.M."/>
            <person name="Engel A.S."/>
            <person name="Campbell B.J."/>
        </authorList>
    </citation>
    <scope>NUCLEOTIDE SEQUENCE [LARGE SCALE GENOMIC DNA]</scope>
    <source>
        <strain evidence="1">LUC16012Gg_MoonRockCtena</strain>
    </source>
</reference>
<sequence length="158" mass="17199">MPMTLISNAFSDGGGIPMEYTCQGADISPQLAWDGVPENTRSLVLIVDDPDAPDPLAPKMVWVHWVLFNLPPETRELPKAISPADLPGATGEGINDWNRTGYGGPCPPIGRHRYFHKLYALDTLLEGLDNPTKAEVEQAMEGHVITEAVLMGTYLKSS</sequence>
<evidence type="ECO:0000313" key="1">
    <source>
        <dbReference type="EMBL" id="MBT2991096.1"/>
    </source>
</evidence>
<dbReference type="InterPro" id="IPR036610">
    <property type="entry name" value="PEBP-like_sf"/>
</dbReference>
<gene>
    <name evidence="1" type="ORF">KME65_19220</name>
</gene>
<dbReference type="InterPro" id="IPR008914">
    <property type="entry name" value="PEBP"/>
</dbReference>
<dbReference type="NCBIfam" id="TIGR00481">
    <property type="entry name" value="YbhB/YbcL family Raf kinase inhibitor-like protein"/>
    <property type="match status" value="1"/>
</dbReference>
<organism evidence="1 2">
    <name type="scientific">Candidatus Thiodiazotropha taylori</name>
    <dbReference type="NCBI Taxonomy" id="2792791"/>
    <lineage>
        <taxon>Bacteria</taxon>
        <taxon>Pseudomonadati</taxon>
        <taxon>Pseudomonadota</taxon>
        <taxon>Gammaproteobacteria</taxon>
        <taxon>Chromatiales</taxon>
        <taxon>Sedimenticolaceae</taxon>
        <taxon>Candidatus Thiodiazotropha</taxon>
    </lineage>
</organism>
<dbReference type="EMBL" id="JAHHGM010000027">
    <property type="protein sequence ID" value="MBT2991096.1"/>
    <property type="molecule type" value="Genomic_DNA"/>
</dbReference>
<dbReference type="InterPro" id="IPR005247">
    <property type="entry name" value="YbhB_YbcL/LppC-like"/>
</dbReference>
<proteinExistence type="predicted"/>
<name>A0A944QX87_9GAMM</name>
<accession>A0A944QX87</accession>
<dbReference type="PANTHER" id="PTHR30289:SF1">
    <property type="entry name" value="PEBP (PHOSPHATIDYLETHANOLAMINE-BINDING PROTEIN) FAMILY PROTEIN"/>
    <property type="match status" value="1"/>
</dbReference>
<dbReference type="CDD" id="cd00865">
    <property type="entry name" value="PEBP_bact_arch"/>
    <property type="match status" value="1"/>
</dbReference>
<dbReference type="PANTHER" id="PTHR30289">
    <property type="entry name" value="UNCHARACTERIZED PROTEIN YBCL-RELATED"/>
    <property type="match status" value="1"/>
</dbReference>
<dbReference type="AlphaFoldDB" id="A0A944QX87"/>
<dbReference type="Pfam" id="PF01161">
    <property type="entry name" value="PBP"/>
    <property type="match status" value="1"/>
</dbReference>
<dbReference type="SUPFAM" id="SSF49777">
    <property type="entry name" value="PEBP-like"/>
    <property type="match status" value="1"/>
</dbReference>
<protein>
    <submittedName>
        <fullName evidence="1">YbhB/YbcL family Raf kinase inhibitor-like protein</fullName>
    </submittedName>
</protein>